<gene>
    <name evidence="2" type="ORF">GCM10010466_07910</name>
</gene>
<dbReference type="Gene3D" id="3.30.460.40">
    <property type="match status" value="1"/>
</dbReference>
<accession>A0ABP6MMJ4</accession>
<protein>
    <submittedName>
        <fullName evidence="2">Uncharacterized protein</fullName>
    </submittedName>
</protein>
<keyword evidence="3" id="KW-1185">Reference proteome</keyword>
<dbReference type="RefSeq" id="WP_344855968.1">
    <property type="nucleotide sequence ID" value="NZ_BAAAUT010000005.1"/>
</dbReference>
<name>A0ABP6MMJ4_9ACTN</name>
<sequence>MPATAGPDPSAGPAGLVRHREQEPAAETAAGELAVGRAYREHGDVDVSVLRRDQRAVRRLLSGWDCHVADPPGTLRPWPVDETLPDRAHDVWVREHPGGPWRFQLMLDEADGDTWVYRRDARIRRPLASVTADAGGFLRLAPEVQLLFKAKDPRPKTELDFDQVLPLLTARQRAWLDGALETEYGAHPWRERLRG</sequence>
<organism evidence="2 3">
    <name type="scientific">Planomonospora alba</name>
    <dbReference type="NCBI Taxonomy" id="161354"/>
    <lineage>
        <taxon>Bacteria</taxon>
        <taxon>Bacillati</taxon>
        <taxon>Actinomycetota</taxon>
        <taxon>Actinomycetes</taxon>
        <taxon>Streptosporangiales</taxon>
        <taxon>Streptosporangiaceae</taxon>
        <taxon>Planomonospora</taxon>
    </lineage>
</organism>
<proteinExistence type="predicted"/>
<dbReference type="EMBL" id="BAAAUT010000005">
    <property type="protein sequence ID" value="GAA3119498.1"/>
    <property type="molecule type" value="Genomic_DNA"/>
</dbReference>
<comment type="caution">
    <text evidence="2">The sequence shown here is derived from an EMBL/GenBank/DDBJ whole genome shotgun (WGS) entry which is preliminary data.</text>
</comment>
<evidence type="ECO:0000313" key="3">
    <source>
        <dbReference type="Proteomes" id="UP001500320"/>
    </source>
</evidence>
<evidence type="ECO:0000256" key="1">
    <source>
        <dbReference type="SAM" id="MobiDB-lite"/>
    </source>
</evidence>
<feature type="region of interest" description="Disordered" evidence="1">
    <location>
        <begin position="1"/>
        <end position="32"/>
    </location>
</feature>
<evidence type="ECO:0000313" key="2">
    <source>
        <dbReference type="EMBL" id="GAA3119498.1"/>
    </source>
</evidence>
<dbReference type="Proteomes" id="UP001500320">
    <property type="component" value="Unassembled WGS sequence"/>
</dbReference>
<reference evidence="3" key="1">
    <citation type="journal article" date="2019" name="Int. J. Syst. Evol. Microbiol.">
        <title>The Global Catalogue of Microorganisms (GCM) 10K type strain sequencing project: providing services to taxonomists for standard genome sequencing and annotation.</title>
        <authorList>
            <consortium name="The Broad Institute Genomics Platform"/>
            <consortium name="The Broad Institute Genome Sequencing Center for Infectious Disease"/>
            <person name="Wu L."/>
            <person name="Ma J."/>
        </authorList>
    </citation>
    <scope>NUCLEOTIDE SEQUENCE [LARGE SCALE GENOMIC DNA]</scope>
    <source>
        <strain evidence="3">JCM 9373</strain>
    </source>
</reference>